<proteinExistence type="evidence at transcript level"/>
<dbReference type="EMBL" id="EF677244">
    <property type="protein sequence ID" value="ABR17079.1"/>
    <property type="molecule type" value="mRNA"/>
</dbReference>
<reference evidence="1" key="1">
    <citation type="submission" date="2007-06" db="EMBL/GenBank/DDBJ databases">
        <title>Full length cDNA sequences from Sitka Spruce (Picea sitchensis).</title>
        <authorList>
            <person name="Ralph S.G."/>
            <person name="Chun H.E."/>
            <person name="Liao N."/>
            <person name="Ali J."/>
            <person name="Reid K."/>
            <person name="Kolosova N."/>
            <person name="Cooper N."/>
            <person name="Cullis C."/>
            <person name="Jancsik S."/>
            <person name="Moore R."/>
            <person name="Mayo M."/>
            <person name="Wagner S."/>
            <person name="Holt R.A."/>
            <person name="Jones S.J.M."/>
            <person name="Marra M.A."/>
            <person name="Ritland C.E."/>
            <person name="Ritland K."/>
            <person name="Bohlmann J."/>
        </authorList>
    </citation>
    <scope>NUCLEOTIDE SEQUENCE</scope>
    <source>
        <tissue evidence="1">Green portion of the leader tissue</tissue>
    </source>
</reference>
<accession>B8LN49</accession>
<name>B8LN49_PICSI</name>
<protein>
    <submittedName>
        <fullName evidence="1">Uncharacterized protein</fullName>
    </submittedName>
</protein>
<dbReference type="AlphaFoldDB" id="B8LN49"/>
<organism evidence="1">
    <name type="scientific">Picea sitchensis</name>
    <name type="common">Sitka spruce</name>
    <name type="synonym">Pinus sitchensis</name>
    <dbReference type="NCBI Taxonomy" id="3332"/>
    <lineage>
        <taxon>Eukaryota</taxon>
        <taxon>Viridiplantae</taxon>
        <taxon>Streptophyta</taxon>
        <taxon>Embryophyta</taxon>
        <taxon>Tracheophyta</taxon>
        <taxon>Spermatophyta</taxon>
        <taxon>Pinopsida</taxon>
        <taxon>Pinidae</taxon>
        <taxon>Conifers I</taxon>
        <taxon>Pinales</taxon>
        <taxon>Pinaceae</taxon>
        <taxon>Picea</taxon>
    </lineage>
</organism>
<sequence length="69" mass="8080">MGFVQKDPNLTPCRMFFKIRNGLGHLEVFLIWVYPEFLLWPNFQFVMNSSSFGDLISSFHLDVCINKPP</sequence>
<evidence type="ECO:0000313" key="1">
    <source>
        <dbReference type="EMBL" id="ABR17079.1"/>
    </source>
</evidence>